<dbReference type="GO" id="GO:0006809">
    <property type="term" value="P:nitric oxide biosynthetic process"/>
    <property type="evidence" value="ECO:0007669"/>
    <property type="project" value="InterPro"/>
</dbReference>
<protein>
    <recommendedName>
        <fullName evidence="12">Nitric oxide synthase</fullName>
        <ecNumber evidence="12">1.14.13.39</ecNumber>
    </recommendedName>
</protein>
<evidence type="ECO:0000259" key="15">
    <source>
        <dbReference type="PROSITE" id="PS50902"/>
    </source>
</evidence>
<dbReference type="SUPFAM" id="SSF52343">
    <property type="entry name" value="Ferredoxin reductase-like, C-terminal NADP-linked domain"/>
    <property type="match status" value="1"/>
</dbReference>
<keyword evidence="3 12" id="KW-0349">Heme</keyword>
<sequence length="1155" mass="130215">MTTVGFEIGSRDGVREIEDGRLTQAVEVGDMMEKSALSTHSHKNNQHAMCPFSGVGAASDMRPQEPKYLRLKNWIEDTQAVDTLYQKATNPRHCTNGRCTGSIMYPYGGETPTPRPYGIPRPVEDIKVDAQEFFKQYYSAINLCDSDEHKKRLEEVFRTLDETGIYDFTGEELIFAAKTAWRNAPRCIGRIQWNNLQVFDARHVTTPNEMFEVLKAHLEYATNDGNLRSAITIFPQLKEPNKNYRVWNPQLIKYAGYRQPDGTVIGDPASVEITEVCQSLGWKGKGGRFDVLPLVLQASGGVPEYFDIPEHLVLQVDIKHPKYPWFKSLGLKWYALPAVSNMTLDAGGLEFTAAPFNGWYMVTEIGARDLGDQQRYNMLGVVAKKMGLDTKSNVSLWKDFAMVEINYAVMHSYQEAGVTLADHHSTSDSFIKHIAKETKLRGGCPADWVWIVPPLSGSATSVFHQEMLNYILKPSYEYQTDPWKVSSVTGKPKRKIFFKTVAKAVCFAAILMRKILSKRKKVTIPFATETGRSETFARNLAHLMSNTFDVKVLCMAEYDHALLTQESLLLVVTSTFGNGESPENGASFYGYLKHMKENCNAKPLKTLRYSVFGLGSKAYQNFCAFGHCVDDYLRDLGGQAILTMGEGDELNGQDESFREWAKDVFKAASKSFGLNGEEATKVVSASLKNMSIGWSPGRYRWVEERKKPSSLYSNLSKIYNKAVCFAKVKSVKQLQSKDSSRSTILVSLDTTQSKELTFEPGDHLAVFPANKASLVQELIDLTHEKPDPNRPIRIEMAQEDPEKPGGSKVWEPVSRLSVACTMREALTRYLDITSIPTPQMLSYLSKMATSPLEKMQLETLGKGGLRYEDWARSKECSIAETLREFPSVQATADLLLTQLPALQPRFYSICVSPRVYSKEIHITVAVAEYKKRGGQGSLHQGVCSTWLQKLKPSDVIPCYIRAAQSFHLPVDGSLPVIMIGNGTGIAPFRSFWQQRMFDINNKCPPISTESGRRQWGEMFLFYGCRNPRQDDIYQHETEKARQARVITSVHTAYSRQEGKPKKYVQDLLKEDSIKICDLILKDDAHVFVCGGAAMADDVRKTLQNLLADRLDMSLEGALEFMRKLRSSGRYHEDIFSVPQRNKDSKENEEQKGRFE</sequence>
<keyword evidence="6 12" id="KW-0479">Metal-binding</keyword>
<dbReference type="Proteomes" id="UP000225706">
    <property type="component" value="Unassembled WGS sequence"/>
</dbReference>
<feature type="domain" description="FAD-binding FR-type" evidence="16">
    <location>
        <begin position="721"/>
        <end position="969"/>
    </location>
</feature>
<dbReference type="FunFam" id="3.40.50.360:FF:000019">
    <property type="entry name" value="Nitric oxide synthase"/>
    <property type="match status" value="1"/>
</dbReference>
<dbReference type="SUPFAM" id="SSF52218">
    <property type="entry name" value="Flavoproteins"/>
    <property type="match status" value="1"/>
</dbReference>
<name>A0A2B4RPN3_STYPI</name>
<dbReference type="InterPro" id="IPR023173">
    <property type="entry name" value="NADPH_Cyt_P450_Rdtase_alpha"/>
</dbReference>
<dbReference type="InterPro" id="IPR044944">
    <property type="entry name" value="NOS_dom_3"/>
</dbReference>
<dbReference type="Pfam" id="PF00258">
    <property type="entry name" value="Flavodoxin_1"/>
    <property type="match status" value="1"/>
</dbReference>
<keyword evidence="10 12" id="KW-0560">Oxidoreductase</keyword>
<dbReference type="GO" id="GO:0020037">
    <property type="term" value="F:heme binding"/>
    <property type="evidence" value="ECO:0007669"/>
    <property type="project" value="InterPro"/>
</dbReference>
<dbReference type="InterPro" id="IPR003097">
    <property type="entry name" value="CysJ-like_FAD-binding"/>
</dbReference>
<dbReference type="InterPro" id="IPR001709">
    <property type="entry name" value="Flavoprot_Pyr_Nucl_cyt_Rdtase"/>
</dbReference>
<dbReference type="EMBL" id="LSMT01000394">
    <property type="protein sequence ID" value="PFX18759.1"/>
    <property type="molecule type" value="Genomic_DNA"/>
</dbReference>
<evidence type="ECO:0000256" key="10">
    <source>
        <dbReference type="ARBA" id="ARBA00023002"/>
    </source>
</evidence>
<comment type="similarity">
    <text evidence="2 12">Belongs to the NOS family.</text>
</comment>
<dbReference type="EC" id="1.14.13.39" evidence="12"/>
<dbReference type="CDD" id="cd00795">
    <property type="entry name" value="NOS_oxygenase_euk"/>
    <property type="match status" value="1"/>
</dbReference>
<dbReference type="InterPro" id="IPR039261">
    <property type="entry name" value="FNR_nucleotide-bd"/>
</dbReference>
<dbReference type="PROSITE" id="PS51384">
    <property type="entry name" value="FAD_FR"/>
    <property type="match status" value="1"/>
</dbReference>
<feature type="domain" description="Flavodoxin-like" evidence="15">
    <location>
        <begin position="522"/>
        <end position="665"/>
    </location>
</feature>
<evidence type="ECO:0000313" key="18">
    <source>
        <dbReference type="Proteomes" id="UP000225706"/>
    </source>
</evidence>
<dbReference type="InterPro" id="IPR017927">
    <property type="entry name" value="FAD-bd_FR_type"/>
</dbReference>
<keyword evidence="9 12" id="KW-0112">Calmodulin-binding</keyword>
<dbReference type="SUPFAM" id="SSF63380">
    <property type="entry name" value="Riboflavin synthase domain-like"/>
    <property type="match status" value="1"/>
</dbReference>
<dbReference type="InterPro" id="IPR008254">
    <property type="entry name" value="Flavodoxin/NO_synth"/>
</dbReference>
<accession>A0A2B4RPN3</accession>
<dbReference type="FunFam" id="1.20.990.10:FF:000002">
    <property type="entry name" value="Nitric oxide synthase"/>
    <property type="match status" value="1"/>
</dbReference>
<evidence type="ECO:0000256" key="8">
    <source>
        <dbReference type="ARBA" id="ARBA00022857"/>
    </source>
</evidence>
<dbReference type="InterPro" id="IPR036119">
    <property type="entry name" value="NOS_N_sf"/>
</dbReference>
<evidence type="ECO:0000256" key="11">
    <source>
        <dbReference type="ARBA" id="ARBA00023004"/>
    </source>
</evidence>
<dbReference type="Pfam" id="PF00667">
    <property type="entry name" value="FAD_binding_1"/>
    <property type="match status" value="1"/>
</dbReference>
<dbReference type="InterPro" id="IPR044940">
    <property type="entry name" value="NOS_dom_2"/>
</dbReference>
<evidence type="ECO:0000256" key="4">
    <source>
        <dbReference type="ARBA" id="ARBA00022630"/>
    </source>
</evidence>
<dbReference type="Gene3D" id="2.40.30.10">
    <property type="entry name" value="Translation factors"/>
    <property type="match status" value="1"/>
</dbReference>
<dbReference type="PRINTS" id="PR00371">
    <property type="entry name" value="FPNCR"/>
</dbReference>
<feature type="region of interest" description="Disordered" evidence="14">
    <location>
        <begin position="1135"/>
        <end position="1155"/>
    </location>
</feature>
<reference evidence="18" key="1">
    <citation type="journal article" date="2017" name="bioRxiv">
        <title>Comparative analysis of the genomes of Stylophora pistillata and Acropora digitifera provides evidence for extensive differences between species of corals.</title>
        <authorList>
            <person name="Voolstra C.R."/>
            <person name="Li Y."/>
            <person name="Liew Y.J."/>
            <person name="Baumgarten S."/>
            <person name="Zoccola D."/>
            <person name="Flot J.-F."/>
            <person name="Tambutte S."/>
            <person name="Allemand D."/>
            <person name="Aranda M."/>
        </authorList>
    </citation>
    <scope>NUCLEOTIDE SEQUENCE [LARGE SCALE GENOMIC DNA]</scope>
</reference>
<dbReference type="Gene3D" id="3.90.1230.10">
    <property type="entry name" value="Nitric Oxide Synthase, Chain A, domain 3"/>
    <property type="match status" value="1"/>
</dbReference>
<dbReference type="GO" id="GO:0050661">
    <property type="term" value="F:NADP binding"/>
    <property type="evidence" value="ECO:0007669"/>
    <property type="project" value="InterPro"/>
</dbReference>
<dbReference type="AlphaFoldDB" id="A0A2B4RPN3"/>
<dbReference type="OrthoDB" id="1688044at2759"/>
<gene>
    <name evidence="17" type="primary">Nos1</name>
    <name evidence="17" type="ORF">AWC38_SpisGene16859</name>
</gene>
<dbReference type="Gene3D" id="3.40.50.360">
    <property type="match status" value="1"/>
</dbReference>
<evidence type="ECO:0000256" key="13">
    <source>
        <dbReference type="PIRSR" id="PIRSR000333-1"/>
    </source>
</evidence>
<evidence type="ECO:0000256" key="12">
    <source>
        <dbReference type="PIRNR" id="PIRNR000333"/>
    </source>
</evidence>
<evidence type="ECO:0000256" key="7">
    <source>
        <dbReference type="ARBA" id="ARBA00022827"/>
    </source>
</evidence>
<evidence type="ECO:0000256" key="9">
    <source>
        <dbReference type="ARBA" id="ARBA00022860"/>
    </source>
</evidence>
<dbReference type="PROSITE" id="PS50902">
    <property type="entry name" value="FLAVODOXIN_LIKE"/>
    <property type="match status" value="1"/>
</dbReference>
<dbReference type="PRINTS" id="PR00369">
    <property type="entry name" value="FLAVODOXIN"/>
</dbReference>
<keyword evidence="11 12" id="KW-0408">Iron</keyword>
<evidence type="ECO:0000256" key="6">
    <source>
        <dbReference type="ARBA" id="ARBA00022723"/>
    </source>
</evidence>
<evidence type="ECO:0000256" key="3">
    <source>
        <dbReference type="ARBA" id="ARBA00022617"/>
    </source>
</evidence>
<dbReference type="PANTHER" id="PTHR43410:SF1">
    <property type="entry name" value="NITRIC OXIDE SYNTHASE"/>
    <property type="match status" value="1"/>
</dbReference>
<evidence type="ECO:0000313" key="17">
    <source>
        <dbReference type="EMBL" id="PFX18759.1"/>
    </source>
</evidence>
<dbReference type="Pfam" id="PF02898">
    <property type="entry name" value="NO_synthase"/>
    <property type="match status" value="1"/>
</dbReference>
<evidence type="ECO:0000259" key="16">
    <source>
        <dbReference type="PROSITE" id="PS51384"/>
    </source>
</evidence>
<dbReference type="GO" id="GO:0046872">
    <property type="term" value="F:metal ion binding"/>
    <property type="evidence" value="ECO:0007669"/>
    <property type="project" value="UniProtKB-KW"/>
</dbReference>
<evidence type="ECO:0000256" key="1">
    <source>
        <dbReference type="ARBA" id="ARBA00001970"/>
    </source>
</evidence>
<keyword evidence="7 12" id="KW-0274">FAD</keyword>
<evidence type="ECO:0000256" key="5">
    <source>
        <dbReference type="ARBA" id="ARBA00022643"/>
    </source>
</evidence>
<dbReference type="GO" id="GO:0010181">
    <property type="term" value="F:FMN binding"/>
    <property type="evidence" value="ECO:0007669"/>
    <property type="project" value="InterPro"/>
</dbReference>
<dbReference type="PROSITE" id="PS60001">
    <property type="entry name" value="NOS"/>
    <property type="match status" value="1"/>
</dbReference>
<dbReference type="PANTHER" id="PTHR43410">
    <property type="entry name" value="NITRIC OXIDE SYNTHASE OXYGENASE"/>
    <property type="match status" value="1"/>
</dbReference>
<dbReference type="FunFam" id="3.90.440.10:FF:000001">
    <property type="entry name" value="Endothelial nitric oxide synthase"/>
    <property type="match status" value="1"/>
</dbReference>
<dbReference type="GO" id="GO:0050660">
    <property type="term" value="F:flavin adenine dinucleotide binding"/>
    <property type="evidence" value="ECO:0007669"/>
    <property type="project" value="InterPro"/>
</dbReference>
<dbReference type="InterPro" id="IPR050607">
    <property type="entry name" value="NOS"/>
</dbReference>
<dbReference type="GO" id="GO:1903522">
    <property type="term" value="P:regulation of blood circulation"/>
    <property type="evidence" value="ECO:0007669"/>
    <property type="project" value="UniProtKB-ARBA"/>
</dbReference>
<dbReference type="GO" id="GO:0004517">
    <property type="term" value="F:nitric-oxide synthase activity"/>
    <property type="evidence" value="ECO:0007669"/>
    <property type="project" value="UniProtKB-EC"/>
</dbReference>
<dbReference type="InterPro" id="IPR017938">
    <property type="entry name" value="Riboflavin_synthase-like_b-brl"/>
</dbReference>
<dbReference type="InterPro" id="IPR004030">
    <property type="entry name" value="NOS_N"/>
</dbReference>
<keyword evidence="4" id="KW-0285">Flavoprotein</keyword>
<dbReference type="SUPFAM" id="SSF56512">
    <property type="entry name" value="Nitric oxide (NO) synthase oxygenase domain"/>
    <property type="match status" value="1"/>
</dbReference>
<comment type="cofactor">
    <cofactor evidence="12">
        <name>FMN</name>
        <dbReference type="ChEBI" id="CHEBI:58210"/>
    </cofactor>
    <text evidence="12">Binds 1 FMN.</text>
</comment>
<comment type="cofactor">
    <cofactor evidence="12">
        <name>FAD</name>
        <dbReference type="ChEBI" id="CHEBI:57692"/>
    </cofactor>
    <text evidence="12">Binds 1 FAD.</text>
</comment>
<comment type="caution">
    <text evidence="17">The sequence shown here is derived from an EMBL/GenBank/DDBJ whole genome shotgun (WGS) entry which is preliminary data.</text>
</comment>
<dbReference type="Gene3D" id="3.90.340.10">
    <property type="entry name" value="Nitric Oxide Synthase, Chain A, domain 1"/>
    <property type="match status" value="1"/>
</dbReference>
<dbReference type="InterPro" id="IPR001094">
    <property type="entry name" value="Flavdoxin-like"/>
</dbReference>
<dbReference type="Gene3D" id="3.40.50.80">
    <property type="entry name" value="Nucleotide-binding domain of ferredoxin-NADP reductase (FNR) module"/>
    <property type="match status" value="1"/>
</dbReference>
<comment type="function">
    <text evidence="12">Produces nitric oxide (NO) which is a messenger molecule with diverse functions.</text>
</comment>
<feature type="binding site" description="axial binding residue" evidence="13">
    <location>
        <position position="187"/>
    </location>
    <ligand>
        <name>heme b</name>
        <dbReference type="ChEBI" id="CHEBI:60344"/>
    </ligand>
    <ligandPart>
        <name>Fe</name>
        <dbReference type="ChEBI" id="CHEBI:18248"/>
    </ligandPart>
</feature>
<dbReference type="GO" id="GO:0005516">
    <property type="term" value="F:calmodulin binding"/>
    <property type="evidence" value="ECO:0007669"/>
    <property type="project" value="UniProtKB-KW"/>
</dbReference>
<dbReference type="Gene3D" id="1.20.990.10">
    <property type="entry name" value="NADPH-cytochrome p450 Reductase, Chain A, domain 3"/>
    <property type="match status" value="1"/>
</dbReference>
<dbReference type="InterPro" id="IPR029039">
    <property type="entry name" value="Flavoprotein-like_sf"/>
</dbReference>
<dbReference type="FunFam" id="3.40.50.80:FF:000003">
    <property type="entry name" value="Nitric oxide synthase"/>
    <property type="match status" value="1"/>
</dbReference>
<evidence type="ECO:0000256" key="2">
    <source>
        <dbReference type="ARBA" id="ARBA00006267"/>
    </source>
</evidence>
<comment type="catalytic activity">
    <reaction evidence="12">
        <text>2 L-arginine + 3 NADPH + 4 O2 + H(+) = 2 L-citrulline + 2 nitric oxide + 3 NADP(+) + 4 H2O</text>
        <dbReference type="Rhea" id="RHEA:19897"/>
        <dbReference type="ChEBI" id="CHEBI:15377"/>
        <dbReference type="ChEBI" id="CHEBI:15378"/>
        <dbReference type="ChEBI" id="CHEBI:15379"/>
        <dbReference type="ChEBI" id="CHEBI:16480"/>
        <dbReference type="ChEBI" id="CHEBI:32682"/>
        <dbReference type="ChEBI" id="CHEBI:57743"/>
        <dbReference type="ChEBI" id="CHEBI:57783"/>
        <dbReference type="ChEBI" id="CHEBI:58349"/>
        <dbReference type="EC" id="1.14.13.39"/>
    </reaction>
</comment>
<dbReference type="InterPro" id="IPR012144">
    <property type="entry name" value="NOS_euk"/>
</dbReference>
<keyword evidence="18" id="KW-1185">Reference proteome</keyword>
<organism evidence="17 18">
    <name type="scientific">Stylophora pistillata</name>
    <name type="common">Smooth cauliflower coral</name>
    <dbReference type="NCBI Taxonomy" id="50429"/>
    <lineage>
        <taxon>Eukaryota</taxon>
        <taxon>Metazoa</taxon>
        <taxon>Cnidaria</taxon>
        <taxon>Anthozoa</taxon>
        <taxon>Hexacorallia</taxon>
        <taxon>Scleractinia</taxon>
        <taxon>Astrocoeniina</taxon>
        <taxon>Pocilloporidae</taxon>
        <taxon>Stylophora</taxon>
    </lineage>
</organism>
<proteinExistence type="inferred from homology"/>
<evidence type="ECO:0000256" key="14">
    <source>
        <dbReference type="SAM" id="MobiDB-lite"/>
    </source>
</evidence>
<comment type="cofactor">
    <cofactor evidence="1 12">
        <name>heme b</name>
        <dbReference type="ChEBI" id="CHEBI:60344"/>
    </cofactor>
</comment>
<dbReference type="InterPro" id="IPR001433">
    <property type="entry name" value="OxRdtase_FAD/NAD-bd"/>
</dbReference>
<keyword evidence="8 12" id="KW-0521">NADP</keyword>
<keyword evidence="5 12" id="KW-0288">FMN</keyword>
<dbReference type="Gene3D" id="3.90.440.10">
    <property type="entry name" value="Nitric Oxide Synthase,Heme Domain,Chain A domain 2"/>
    <property type="match status" value="1"/>
</dbReference>
<dbReference type="InterPro" id="IPR044943">
    <property type="entry name" value="NOS_dom_1"/>
</dbReference>
<dbReference type="PIRSF" id="PIRSF000333">
    <property type="entry name" value="NOS"/>
    <property type="match status" value="1"/>
</dbReference>
<dbReference type="Pfam" id="PF00175">
    <property type="entry name" value="NAD_binding_1"/>
    <property type="match status" value="1"/>
</dbReference>
<dbReference type="STRING" id="50429.A0A2B4RPN3"/>